<feature type="domain" description="Ketosynthase family 3 (KS3)" evidence="2">
    <location>
        <begin position="1"/>
        <end position="109"/>
    </location>
</feature>
<gene>
    <name evidence="3" type="ORF">GCM10009544_16830</name>
</gene>
<organism evidence="3 4">
    <name type="scientific">Streptomyces stramineus</name>
    <dbReference type="NCBI Taxonomy" id="173861"/>
    <lineage>
        <taxon>Bacteria</taxon>
        <taxon>Bacillati</taxon>
        <taxon>Actinomycetota</taxon>
        <taxon>Actinomycetes</taxon>
        <taxon>Kitasatosporales</taxon>
        <taxon>Streptomycetaceae</taxon>
        <taxon>Streptomyces</taxon>
    </lineage>
</organism>
<keyword evidence="4" id="KW-1185">Reference proteome</keyword>
<dbReference type="InterPro" id="IPR016039">
    <property type="entry name" value="Thiolase-like"/>
</dbReference>
<reference evidence="3 4" key="1">
    <citation type="journal article" date="2019" name="Int. J. Syst. Evol. Microbiol.">
        <title>The Global Catalogue of Microorganisms (GCM) 10K type strain sequencing project: providing services to taxonomists for standard genome sequencing and annotation.</title>
        <authorList>
            <consortium name="The Broad Institute Genomics Platform"/>
            <consortium name="The Broad Institute Genome Sequencing Center for Infectious Disease"/>
            <person name="Wu L."/>
            <person name="Ma J."/>
        </authorList>
    </citation>
    <scope>NUCLEOTIDE SEQUENCE [LARGE SCALE GENOMIC DNA]</scope>
    <source>
        <strain evidence="3 4">JCM 10649</strain>
    </source>
</reference>
<name>A0ABN0ZPF8_9ACTN</name>
<accession>A0ABN0ZPF8</accession>
<protein>
    <recommendedName>
        <fullName evidence="2">Ketosynthase family 3 (KS3) domain-containing protein</fullName>
    </recommendedName>
</protein>
<dbReference type="Gene3D" id="3.40.47.10">
    <property type="match status" value="1"/>
</dbReference>
<dbReference type="PANTHER" id="PTHR11712:SF347">
    <property type="entry name" value="BETA KETOACYL-ACYL CARRIER PROTEIN SYNTHASE"/>
    <property type="match status" value="1"/>
</dbReference>
<evidence type="ECO:0000256" key="1">
    <source>
        <dbReference type="ARBA" id="ARBA00022679"/>
    </source>
</evidence>
<evidence type="ECO:0000259" key="2">
    <source>
        <dbReference type="PROSITE" id="PS52004"/>
    </source>
</evidence>
<evidence type="ECO:0000313" key="3">
    <source>
        <dbReference type="EMBL" id="GAA0454707.1"/>
    </source>
</evidence>
<dbReference type="EMBL" id="BAAAHB010000012">
    <property type="protein sequence ID" value="GAA0454707.1"/>
    <property type="molecule type" value="Genomic_DNA"/>
</dbReference>
<dbReference type="InterPro" id="IPR014031">
    <property type="entry name" value="Ketoacyl_synth_C"/>
</dbReference>
<comment type="caution">
    <text evidence="3">The sequence shown here is derived from an EMBL/GenBank/DDBJ whole genome shotgun (WGS) entry which is preliminary data.</text>
</comment>
<dbReference type="Proteomes" id="UP001499895">
    <property type="component" value="Unassembled WGS sequence"/>
</dbReference>
<sequence length="110" mass="11167">MNTHGTSTRLNDAAEAAALARVFAGHSPPVTASKGVVGHALGAAGAIEATYTVLTLRHQLIPPTANFAHQDGEHKIDIVAGAPRPARMTAAVSSSCGFGGQNAVLLFTLP</sequence>
<dbReference type="Pfam" id="PF02801">
    <property type="entry name" value="Ketoacyl-synt_C"/>
    <property type="match status" value="1"/>
</dbReference>
<dbReference type="PANTHER" id="PTHR11712">
    <property type="entry name" value="POLYKETIDE SYNTHASE-RELATED"/>
    <property type="match status" value="1"/>
</dbReference>
<dbReference type="PROSITE" id="PS52004">
    <property type="entry name" value="KS3_2"/>
    <property type="match status" value="1"/>
</dbReference>
<dbReference type="InterPro" id="IPR000794">
    <property type="entry name" value="Beta-ketoacyl_synthase"/>
</dbReference>
<dbReference type="SUPFAM" id="SSF53901">
    <property type="entry name" value="Thiolase-like"/>
    <property type="match status" value="1"/>
</dbReference>
<keyword evidence="1" id="KW-0808">Transferase</keyword>
<evidence type="ECO:0000313" key="4">
    <source>
        <dbReference type="Proteomes" id="UP001499895"/>
    </source>
</evidence>
<proteinExistence type="predicted"/>
<dbReference type="InterPro" id="IPR020841">
    <property type="entry name" value="PKS_Beta-ketoAc_synthase_dom"/>
</dbReference>